<gene>
    <name evidence="1" type="ORF">GCM10009843_21580</name>
</gene>
<accession>A0ABP5JYP5</accession>
<organism evidence="1 2">
    <name type="scientific">Nocardioides bigeumensis</name>
    <dbReference type="NCBI Taxonomy" id="433657"/>
    <lineage>
        <taxon>Bacteria</taxon>
        <taxon>Bacillati</taxon>
        <taxon>Actinomycetota</taxon>
        <taxon>Actinomycetes</taxon>
        <taxon>Propionibacteriales</taxon>
        <taxon>Nocardioidaceae</taxon>
        <taxon>Nocardioides</taxon>
    </lineage>
</organism>
<dbReference type="SUPFAM" id="SSF53335">
    <property type="entry name" value="S-adenosyl-L-methionine-dependent methyltransferases"/>
    <property type="match status" value="1"/>
</dbReference>
<name>A0ABP5JYP5_9ACTN</name>
<reference evidence="2" key="1">
    <citation type="journal article" date="2019" name="Int. J. Syst. Evol. Microbiol.">
        <title>The Global Catalogue of Microorganisms (GCM) 10K type strain sequencing project: providing services to taxonomists for standard genome sequencing and annotation.</title>
        <authorList>
            <consortium name="The Broad Institute Genomics Platform"/>
            <consortium name="The Broad Institute Genome Sequencing Center for Infectious Disease"/>
            <person name="Wu L."/>
            <person name="Ma J."/>
        </authorList>
    </citation>
    <scope>NUCLEOTIDE SEQUENCE [LARGE SCALE GENOMIC DNA]</scope>
    <source>
        <strain evidence="2">JCM 16021</strain>
    </source>
</reference>
<dbReference type="EMBL" id="BAAAQQ010000011">
    <property type="protein sequence ID" value="GAA2124668.1"/>
    <property type="molecule type" value="Genomic_DNA"/>
</dbReference>
<keyword evidence="2" id="KW-1185">Reference proteome</keyword>
<sequence>MIDASLLGKHDRVVVVAVDDGALEAAADDSGLEVVHMTAANDLDETVALLVSLIGDGRSTLLAAPSPDDDQPDRELAGSAASTAAVRTGATLVELSPVGTWRRREPADTALDDLHQSEADPWGVDTRWYERRKRALTLAMLPRPRFVRALEVGCSVGALTADLADRCDEVVGVDGSASAVEAAQARLADAAHVDVRRALVPGDWPAGEFDLVVVSEMAYFLSPAALEGLAARIRDCLTADGVVVACHWRHDIEGWVLDGADAHARLLAELGLPEQSRYEDRDITLSLLGRDDALPDPTA</sequence>
<dbReference type="CDD" id="cd02440">
    <property type="entry name" value="AdoMet_MTases"/>
    <property type="match status" value="1"/>
</dbReference>
<dbReference type="Gene3D" id="3.40.50.150">
    <property type="entry name" value="Vaccinia Virus protein VP39"/>
    <property type="match status" value="1"/>
</dbReference>
<protein>
    <recommendedName>
        <fullName evidence="3">Methyltransferase domain-containing protein</fullName>
    </recommendedName>
</protein>
<dbReference type="Pfam" id="PF05401">
    <property type="entry name" value="NodS"/>
    <property type="match status" value="1"/>
</dbReference>
<dbReference type="RefSeq" id="WP_344303722.1">
    <property type="nucleotide sequence ID" value="NZ_BAAAQQ010000011.1"/>
</dbReference>
<evidence type="ECO:0008006" key="3">
    <source>
        <dbReference type="Google" id="ProtNLM"/>
    </source>
</evidence>
<dbReference type="InterPro" id="IPR029063">
    <property type="entry name" value="SAM-dependent_MTases_sf"/>
</dbReference>
<dbReference type="Proteomes" id="UP001500575">
    <property type="component" value="Unassembled WGS sequence"/>
</dbReference>
<evidence type="ECO:0000313" key="2">
    <source>
        <dbReference type="Proteomes" id="UP001500575"/>
    </source>
</evidence>
<comment type="caution">
    <text evidence="1">The sequence shown here is derived from an EMBL/GenBank/DDBJ whole genome shotgun (WGS) entry which is preliminary data.</text>
</comment>
<evidence type="ECO:0000313" key="1">
    <source>
        <dbReference type="EMBL" id="GAA2124668.1"/>
    </source>
</evidence>
<dbReference type="PANTHER" id="PTHR43861">
    <property type="entry name" value="TRANS-ACONITATE 2-METHYLTRANSFERASE-RELATED"/>
    <property type="match status" value="1"/>
</dbReference>
<dbReference type="InterPro" id="IPR008715">
    <property type="entry name" value="SAM-MeTfrase_NodS-like"/>
</dbReference>
<proteinExistence type="predicted"/>